<organism evidence="2 3">
    <name type="scientific">Hamadaea flava</name>
    <dbReference type="NCBI Taxonomy" id="1742688"/>
    <lineage>
        <taxon>Bacteria</taxon>
        <taxon>Bacillati</taxon>
        <taxon>Actinomycetota</taxon>
        <taxon>Actinomycetes</taxon>
        <taxon>Micromonosporales</taxon>
        <taxon>Micromonosporaceae</taxon>
        <taxon>Hamadaea</taxon>
    </lineage>
</organism>
<dbReference type="Proteomes" id="UP001595816">
    <property type="component" value="Unassembled WGS sequence"/>
</dbReference>
<proteinExistence type="predicted"/>
<evidence type="ECO:0000313" key="3">
    <source>
        <dbReference type="Proteomes" id="UP001595816"/>
    </source>
</evidence>
<evidence type="ECO:0000256" key="1">
    <source>
        <dbReference type="SAM" id="Phobius"/>
    </source>
</evidence>
<name>A0ABV8LQG0_9ACTN</name>
<keyword evidence="1" id="KW-0812">Transmembrane</keyword>
<sequence>MTLRWRDLPRTTRREIQQLAESGYPHPDPAIQRAAANWGARARRLMVWMSPYMALALLPTFLPRSIRYDSSAGVDLLILAWYLSFLVVMVTWAFWYGFSGRNIEQVERVNTEALINAIHRPSSEPFVAHRRLFLPGFDLAPVTWGAFTVAMTVFLLHGVDEVVAEDAPAVLTALAPWAKGTVVAFGICLGGIHVAAAAITPRGRGALVAMDADGVTIPHLGLTFGWAEVERVDFGHGMSLSFRLRDADGVLGRARPKPWRRWQARHLQGALAIPAIQFREPIGEVVARARALHSATYAAAR</sequence>
<dbReference type="EMBL" id="JBHSAY010000010">
    <property type="protein sequence ID" value="MFC4133262.1"/>
    <property type="molecule type" value="Genomic_DNA"/>
</dbReference>
<reference evidence="3" key="1">
    <citation type="journal article" date="2019" name="Int. J. Syst. Evol. Microbiol.">
        <title>The Global Catalogue of Microorganisms (GCM) 10K type strain sequencing project: providing services to taxonomists for standard genome sequencing and annotation.</title>
        <authorList>
            <consortium name="The Broad Institute Genomics Platform"/>
            <consortium name="The Broad Institute Genome Sequencing Center for Infectious Disease"/>
            <person name="Wu L."/>
            <person name="Ma J."/>
        </authorList>
    </citation>
    <scope>NUCLEOTIDE SEQUENCE [LARGE SCALE GENOMIC DNA]</scope>
    <source>
        <strain evidence="3">CGMCC 4.7289</strain>
    </source>
</reference>
<keyword evidence="1" id="KW-0472">Membrane</keyword>
<comment type="caution">
    <text evidence="2">The sequence shown here is derived from an EMBL/GenBank/DDBJ whole genome shotgun (WGS) entry which is preliminary data.</text>
</comment>
<gene>
    <name evidence="2" type="ORF">ACFOZ4_21855</name>
</gene>
<dbReference type="RefSeq" id="WP_253760935.1">
    <property type="nucleotide sequence ID" value="NZ_JAMZDZ010000001.1"/>
</dbReference>
<keyword evidence="3" id="KW-1185">Reference proteome</keyword>
<feature type="transmembrane region" description="Helical" evidence="1">
    <location>
        <begin position="45"/>
        <end position="66"/>
    </location>
</feature>
<feature type="transmembrane region" description="Helical" evidence="1">
    <location>
        <begin position="139"/>
        <end position="157"/>
    </location>
</feature>
<feature type="transmembrane region" description="Helical" evidence="1">
    <location>
        <begin position="78"/>
        <end position="98"/>
    </location>
</feature>
<evidence type="ECO:0000313" key="2">
    <source>
        <dbReference type="EMBL" id="MFC4133262.1"/>
    </source>
</evidence>
<accession>A0ABV8LQG0</accession>
<keyword evidence="1" id="KW-1133">Transmembrane helix</keyword>
<feature type="transmembrane region" description="Helical" evidence="1">
    <location>
        <begin position="177"/>
        <end position="200"/>
    </location>
</feature>
<protein>
    <submittedName>
        <fullName evidence="2">Uncharacterized protein</fullName>
    </submittedName>
</protein>